<gene>
    <name evidence="3" type="ORF">GCM10023320_17210</name>
</gene>
<evidence type="ECO:0000313" key="3">
    <source>
        <dbReference type="EMBL" id="GAA5116566.1"/>
    </source>
</evidence>
<proteinExistence type="predicted"/>
<keyword evidence="1" id="KW-0472">Membrane</keyword>
<dbReference type="PANTHER" id="PTHR40763:SF4">
    <property type="entry name" value="DUF1707 DOMAIN-CONTAINING PROTEIN"/>
    <property type="match status" value="1"/>
</dbReference>
<comment type="caution">
    <text evidence="3">The sequence shown here is derived from an EMBL/GenBank/DDBJ whole genome shotgun (WGS) entry which is preliminary data.</text>
</comment>
<keyword evidence="1" id="KW-1133">Transmembrane helix</keyword>
<dbReference type="EMBL" id="BAABJO010000005">
    <property type="protein sequence ID" value="GAA5116566.1"/>
    <property type="molecule type" value="Genomic_DNA"/>
</dbReference>
<keyword evidence="4" id="KW-1185">Reference proteome</keyword>
<feature type="transmembrane region" description="Helical" evidence="1">
    <location>
        <begin position="114"/>
        <end position="132"/>
    </location>
</feature>
<protein>
    <submittedName>
        <fullName evidence="3">DUF1707 domain-containing protein</fullName>
    </submittedName>
</protein>
<accession>A0ABP9NGA2</accession>
<organism evidence="3 4">
    <name type="scientific">Pseudonocardia adelaidensis</name>
    <dbReference type="NCBI Taxonomy" id="648754"/>
    <lineage>
        <taxon>Bacteria</taxon>
        <taxon>Bacillati</taxon>
        <taxon>Actinomycetota</taxon>
        <taxon>Actinomycetes</taxon>
        <taxon>Pseudonocardiales</taxon>
        <taxon>Pseudonocardiaceae</taxon>
        <taxon>Pseudonocardia</taxon>
    </lineage>
</organism>
<keyword evidence="1" id="KW-0812">Transmembrane</keyword>
<evidence type="ECO:0000256" key="1">
    <source>
        <dbReference type="SAM" id="Phobius"/>
    </source>
</evidence>
<evidence type="ECO:0000259" key="2">
    <source>
        <dbReference type="Pfam" id="PF08044"/>
    </source>
</evidence>
<reference evidence="4" key="1">
    <citation type="journal article" date="2019" name="Int. J. Syst. Evol. Microbiol.">
        <title>The Global Catalogue of Microorganisms (GCM) 10K type strain sequencing project: providing services to taxonomists for standard genome sequencing and annotation.</title>
        <authorList>
            <consortium name="The Broad Institute Genomics Platform"/>
            <consortium name="The Broad Institute Genome Sequencing Center for Infectious Disease"/>
            <person name="Wu L."/>
            <person name="Ma J."/>
        </authorList>
    </citation>
    <scope>NUCLEOTIDE SEQUENCE [LARGE SCALE GENOMIC DNA]</scope>
    <source>
        <strain evidence="4">JCM 18302</strain>
    </source>
</reference>
<name>A0ABP9NGA2_9PSEU</name>
<dbReference type="RefSeq" id="WP_345604309.1">
    <property type="nucleotide sequence ID" value="NZ_BAABJO010000005.1"/>
</dbReference>
<feature type="domain" description="DUF1707" evidence="2">
    <location>
        <begin position="10"/>
        <end position="62"/>
    </location>
</feature>
<dbReference type="InterPro" id="IPR012551">
    <property type="entry name" value="DUF1707_SHOCT-like"/>
</dbReference>
<dbReference type="PANTHER" id="PTHR40763">
    <property type="entry name" value="MEMBRANE PROTEIN-RELATED"/>
    <property type="match status" value="1"/>
</dbReference>
<dbReference type="Proteomes" id="UP001500804">
    <property type="component" value="Unassembled WGS sequence"/>
</dbReference>
<feature type="transmembrane region" description="Helical" evidence="1">
    <location>
        <begin position="89"/>
        <end position="108"/>
    </location>
</feature>
<evidence type="ECO:0000313" key="4">
    <source>
        <dbReference type="Proteomes" id="UP001500804"/>
    </source>
</evidence>
<dbReference type="Pfam" id="PF08044">
    <property type="entry name" value="DUF1707"/>
    <property type="match status" value="1"/>
</dbReference>
<sequence>MTTPSNPTGIRASDAEREAVAERLREAATAGLITIAEADERQAAAYAAVTRDELGPLTADLPAAEKTTPERATAPWRRGRLTAGSRRRLAVHAAVVGFLAVFLVTRWAMDPAPWFWPVWPMFWLGLSVLVHGRLAPRAAPPSAAA</sequence>